<dbReference type="EMBL" id="QBKT01000009">
    <property type="protein sequence ID" value="PTX59507.1"/>
    <property type="molecule type" value="Genomic_DNA"/>
</dbReference>
<dbReference type="OrthoDB" id="1453578at2"/>
<accession>A0A2T6BU59</accession>
<protein>
    <submittedName>
        <fullName evidence="2">Putative signal transducing protein</fullName>
    </submittedName>
</protein>
<comment type="caution">
    <text evidence="2">The sequence shown here is derived from an EMBL/GenBank/DDBJ whole genome shotgun (WGS) entry which is preliminary data.</text>
</comment>
<dbReference type="Gene3D" id="3.30.70.790">
    <property type="entry name" value="UreE, C-terminal domain"/>
    <property type="match status" value="1"/>
</dbReference>
<dbReference type="InterPro" id="IPR018551">
    <property type="entry name" value="DUF2007"/>
</dbReference>
<evidence type="ECO:0000313" key="3">
    <source>
        <dbReference type="Proteomes" id="UP000244090"/>
    </source>
</evidence>
<feature type="domain" description="DUF2007" evidence="1">
    <location>
        <begin position="4"/>
        <end position="66"/>
    </location>
</feature>
<keyword evidence="3" id="KW-1185">Reference proteome</keyword>
<dbReference type="RefSeq" id="WP_108116196.1">
    <property type="nucleotide sequence ID" value="NZ_QBKT01000009.1"/>
</dbReference>
<dbReference type="InterPro" id="IPR011322">
    <property type="entry name" value="N-reg_PII-like_a/b"/>
</dbReference>
<evidence type="ECO:0000259" key="1">
    <source>
        <dbReference type="Pfam" id="PF09413"/>
    </source>
</evidence>
<sequence length="67" mass="7478">MSRVKIYTSNVQIQIMDAKHILNEAGINYFEINKMDTAYAGILGGDIELHVAKEDAQKALELLADLK</sequence>
<dbReference type="AlphaFoldDB" id="A0A2T6BU59"/>
<reference evidence="2 3" key="1">
    <citation type="submission" date="2018-04" db="EMBL/GenBank/DDBJ databases">
        <title>Genomic Encyclopedia of Archaeal and Bacterial Type Strains, Phase II (KMG-II): from individual species to whole genera.</title>
        <authorList>
            <person name="Goeker M."/>
        </authorList>
    </citation>
    <scope>NUCLEOTIDE SEQUENCE [LARGE SCALE GENOMIC DNA]</scope>
    <source>
        <strain evidence="2 3">DSM 25731</strain>
    </source>
</reference>
<dbReference type="SUPFAM" id="SSF54913">
    <property type="entry name" value="GlnB-like"/>
    <property type="match status" value="1"/>
</dbReference>
<dbReference type="Pfam" id="PF09413">
    <property type="entry name" value="DUF2007"/>
    <property type="match status" value="1"/>
</dbReference>
<organism evidence="2 3">
    <name type="scientific">Kordia periserrulae</name>
    <dbReference type="NCBI Taxonomy" id="701523"/>
    <lineage>
        <taxon>Bacteria</taxon>
        <taxon>Pseudomonadati</taxon>
        <taxon>Bacteroidota</taxon>
        <taxon>Flavobacteriia</taxon>
        <taxon>Flavobacteriales</taxon>
        <taxon>Flavobacteriaceae</taxon>
        <taxon>Kordia</taxon>
    </lineage>
</organism>
<gene>
    <name evidence="2" type="ORF">C8N46_10996</name>
</gene>
<dbReference type="Proteomes" id="UP000244090">
    <property type="component" value="Unassembled WGS sequence"/>
</dbReference>
<evidence type="ECO:0000313" key="2">
    <source>
        <dbReference type="EMBL" id="PTX59507.1"/>
    </source>
</evidence>
<name>A0A2T6BU59_9FLAO</name>
<proteinExistence type="predicted"/>